<evidence type="ECO:0000313" key="1">
    <source>
        <dbReference type="EMBL" id="OCX11233.1"/>
    </source>
</evidence>
<dbReference type="Proteomes" id="UP000095143">
    <property type="component" value="Unassembled WGS sequence"/>
</dbReference>
<accession>A0A1C2D983</accession>
<reference evidence="1 2" key="1">
    <citation type="submission" date="2016-08" db="EMBL/GenBank/DDBJ databases">
        <title>Whole genome sequence of Pseudomonas graminis strain UASWS1507, a potential biological control agent for agriculture.</title>
        <authorList>
            <person name="Crovadore J."/>
            <person name="Calmin G."/>
            <person name="Chablais R."/>
            <person name="Cochard B."/>
            <person name="Lefort F."/>
        </authorList>
    </citation>
    <scope>NUCLEOTIDE SEQUENCE [LARGE SCALE GENOMIC DNA]</scope>
    <source>
        <strain evidence="1 2">UASWS1507</strain>
    </source>
</reference>
<name>A0A1C2D983_9PSED</name>
<sequence>MVRAVSCLAIGTDTISAVSSEAVGTNVIRTISGLAVVTHTVSAVSSEAVGTNVIRTISGLAVVTYTVSAVRSEAVGTYMVRTVSSDTTNISVGRAVFCNDRSINCVLGINNGKCKCAAGKKGESEAEDQFVSFHGSCSRSI</sequence>
<gene>
    <name evidence="1" type="ORF">BBI10_23830</name>
</gene>
<dbReference type="EMBL" id="MDEN01000069">
    <property type="protein sequence ID" value="OCX11233.1"/>
    <property type="molecule type" value="Genomic_DNA"/>
</dbReference>
<organism evidence="1 2">
    <name type="scientific">Pseudomonas graminis</name>
    <dbReference type="NCBI Taxonomy" id="158627"/>
    <lineage>
        <taxon>Bacteria</taxon>
        <taxon>Pseudomonadati</taxon>
        <taxon>Pseudomonadota</taxon>
        <taxon>Gammaproteobacteria</taxon>
        <taxon>Pseudomonadales</taxon>
        <taxon>Pseudomonadaceae</taxon>
        <taxon>Pseudomonas</taxon>
    </lineage>
</organism>
<proteinExistence type="predicted"/>
<evidence type="ECO:0000313" key="2">
    <source>
        <dbReference type="Proteomes" id="UP000095143"/>
    </source>
</evidence>
<dbReference type="AlphaFoldDB" id="A0A1C2D983"/>
<comment type="caution">
    <text evidence="1">The sequence shown here is derived from an EMBL/GenBank/DDBJ whole genome shotgun (WGS) entry which is preliminary data.</text>
</comment>
<protein>
    <submittedName>
        <fullName evidence="1">Uncharacterized protein</fullName>
    </submittedName>
</protein>